<evidence type="ECO:0000256" key="3">
    <source>
        <dbReference type="ARBA" id="ARBA00022806"/>
    </source>
</evidence>
<dbReference type="Pfam" id="PF00270">
    <property type="entry name" value="DEAD"/>
    <property type="match status" value="1"/>
</dbReference>
<sequence>MRKSCKIKYMTTFKELGLHPDVMKGLDDLGFVEPSPIQEQAIPFLLKSKKDLTALAQTGTGKTAAFALPILNQIKADGKELQAFIICPTRELCLQISQDIKKFAKYCKGVTVTAVYGGERIEFQIKSLRSGANIVVGTPGRVHDLIRRKILKLQNIKWLVLDEADEMLDMGFKDDLDAILSETPETRQTMLFSATMSKSVHAIARQYMKDAEEISIGTKNVGAENVSHEHYIVQGRDRFEALKRILDNLPGVYGILFCRTRNETQEVADKLKQANYDAEAMHGDISQGMRTKIMDRFKRKQIRLLVATDVAARGIDVNDLTHVINYNFPDQNESYTHRSGRTGRAQKSGVSIIIATPRETRRIREIENIIGKKIEYKKVPNGEDICRKQIDNFLEEVKNTKIKDTISEEYFSEISEKLKSIKKDELVKYILASKFGHLFGDKKNKYNLNADAQSFREKRIGGVSGGDTVNLKFSIGKRHGLDVKGVFGLINSKKSLLGIEVGKINIAPEYTIVSVEERRAGDVLKHLNGTNFRGKKLNITITNESAGFSRGGGERNKGYKGKKEGFRKKRY</sequence>
<dbReference type="InterPro" id="IPR011545">
    <property type="entry name" value="DEAD/DEAH_box_helicase_dom"/>
</dbReference>
<dbReference type="PANTHER" id="PTHR47959">
    <property type="entry name" value="ATP-DEPENDENT RNA HELICASE RHLE-RELATED"/>
    <property type="match status" value="1"/>
</dbReference>
<comment type="similarity">
    <text evidence="5 7">Belongs to the DEAD box helicase family.</text>
</comment>
<dbReference type="CDD" id="cd12252">
    <property type="entry name" value="RRM_DbpA"/>
    <property type="match status" value="1"/>
</dbReference>
<dbReference type="PANTHER" id="PTHR47959:SF13">
    <property type="entry name" value="ATP-DEPENDENT RNA HELICASE RHLE"/>
    <property type="match status" value="1"/>
</dbReference>
<feature type="domain" description="Helicase ATP-binding" evidence="9">
    <location>
        <begin position="43"/>
        <end position="214"/>
    </location>
</feature>
<dbReference type="GO" id="GO:0005524">
    <property type="term" value="F:ATP binding"/>
    <property type="evidence" value="ECO:0007669"/>
    <property type="project" value="UniProtKB-KW"/>
</dbReference>
<dbReference type="EMBL" id="LBUU01000003">
    <property type="protein sequence ID" value="KKQ70750.1"/>
    <property type="molecule type" value="Genomic_DNA"/>
</dbReference>
<dbReference type="GO" id="GO:0016787">
    <property type="term" value="F:hydrolase activity"/>
    <property type="evidence" value="ECO:0007669"/>
    <property type="project" value="UniProtKB-KW"/>
</dbReference>
<evidence type="ECO:0000256" key="2">
    <source>
        <dbReference type="ARBA" id="ARBA00022801"/>
    </source>
</evidence>
<dbReference type="CDD" id="cd00268">
    <property type="entry name" value="DEADc"/>
    <property type="match status" value="1"/>
</dbReference>
<evidence type="ECO:0000256" key="1">
    <source>
        <dbReference type="ARBA" id="ARBA00022741"/>
    </source>
</evidence>
<evidence type="ECO:0000259" key="11">
    <source>
        <dbReference type="PROSITE" id="PS51195"/>
    </source>
</evidence>
<dbReference type="SMART" id="SM00490">
    <property type="entry name" value="HELICc"/>
    <property type="match status" value="1"/>
</dbReference>
<keyword evidence="4 7" id="KW-0067">ATP-binding</keyword>
<dbReference type="PROSITE" id="PS51195">
    <property type="entry name" value="Q_MOTIF"/>
    <property type="match status" value="1"/>
</dbReference>
<dbReference type="InterPro" id="IPR000629">
    <property type="entry name" value="RNA-helicase_DEAD-box_CS"/>
</dbReference>
<dbReference type="AlphaFoldDB" id="A0A0G0K5M4"/>
<dbReference type="InterPro" id="IPR012677">
    <property type="entry name" value="Nucleotide-bd_a/b_plait_sf"/>
</dbReference>
<evidence type="ECO:0000259" key="9">
    <source>
        <dbReference type="PROSITE" id="PS51192"/>
    </source>
</evidence>
<feature type="domain" description="DEAD-box RNA helicase Q" evidence="11">
    <location>
        <begin position="11"/>
        <end position="39"/>
    </location>
</feature>
<dbReference type="InterPro" id="IPR001650">
    <property type="entry name" value="Helicase_C-like"/>
</dbReference>
<keyword evidence="3 7" id="KW-0347">Helicase</keyword>
<dbReference type="CDD" id="cd18787">
    <property type="entry name" value="SF2_C_DEAD"/>
    <property type="match status" value="1"/>
</dbReference>
<proteinExistence type="inferred from homology"/>
<dbReference type="PROSITE" id="PS51194">
    <property type="entry name" value="HELICASE_CTER"/>
    <property type="match status" value="1"/>
</dbReference>
<name>A0A0G0K5M4_9BACT</name>
<feature type="short sequence motif" description="Q motif" evidence="6">
    <location>
        <begin position="11"/>
        <end position="39"/>
    </location>
</feature>
<accession>A0A0G0K5M4</accession>
<evidence type="ECO:0000313" key="13">
    <source>
        <dbReference type="Proteomes" id="UP000034022"/>
    </source>
</evidence>
<dbReference type="Pfam" id="PF00271">
    <property type="entry name" value="Helicase_C"/>
    <property type="match status" value="1"/>
</dbReference>
<gene>
    <name evidence="12" type="ORF">US91_C0003G0080</name>
</gene>
<evidence type="ECO:0000256" key="6">
    <source>
        <dbReference type="PROSITE-ProRule" id="PRU00552"/>
    </source>
</evidence>
<dbReference type="InterPro" id="IPR050079">
    <property type="entry name" value="DEAD_box_RNA_helicase"/>
</dbReference>
<keyword evidence="2 7" id="KW-0378">Hydrolase</keyword>
<dbReference type="InterPro" id="IPR014014">
    <property type="entry name" value="RNA_helicase_DEAD_Q_motif"/>
</dbReference>
<keyword evidence="1 7" id="KW-0547">Nucleotide-binding</keyword>
<dbReference type="GO" id="GO:0003724">
    <property type="term" value="F:RNA helicase activity"/>
    <property type="evidence" value="ECO:0007669"/>
    <property type="project" value="InterPro"/>
</dbReference>
<dbReference type="PROSITE" id="PS00039">
    <property type="entry name" value="DEAD_ATP_HELICASE"/>
    <property type="match status" value="1"/>
</dbReference>
<dbReference type="Proteomes" id="UP000034022">
    <property type="component" value="Unassembled WGS sequence"/>
</dbReference>
<dbReference type="GO" id="GO:0005829">
    <property type="term" value="C:cytosol"/>
    <property type="evidence" value="ECO:0007669"/>
    <property type="project" value="TreeGrafter"/>
</dbReference>
<dbReference type="Gene3D" id="3.30.70.330">
    <property type="match status" value="1"/>
</dbReference>
<comment type="caution">
    <text evidence="12">The sequence shown here is derived from an EMBL/GenBank/DDBJ whole genome shotgun (WGS) entry which is preliminary data.</text>
</comment>
<dbReference type="PROSITE" id="PS51192">
    <property type="entry name" value="HELICASE_ATP_BIND_1"/>
    <property type="match status" value="1"/>
</dbReference>
<feature type="region of interest" description="Disordered" evidence="8">
    <location>
        <begin position="548"/>
        <end position="571"/>
    </location>
</feature>
<evidence type="ECO:0000256" key="4">
    <source>
        <dbReference type="ARBA" id="ARBA00022840"/>
    </source>
</evidence>
<dbReference type="InterPro" id="IPR014001">
    <property type="entry name" value="Helicase_ATP-bd"/>
</dbReference>
<dbReference type="Pfam" id="PF03880">
    <property type="entry name" value="DbpA"/>
    <property type="match status" value="1"/>
</dbReference>
<protein>
    <submittedName>
        <fullName evidence="12">DEAD/DEAH box helicase domain protein</fullName>
    </submittedName>
</protein>
<dbReference type="SUPFAM" id="SSF52540">
    <property type="entry name" value="P-loop containing nucleoside triphosphate hydrolases"/>
    <property type="match status" value="1"/>
</dbReference>
<evidence type="ECO:0000259" key="10">
    <source>
        <dbReference type="PROSITE" id="PS51194"/>
    </source>
</evidence>
<dbReference type="GO" id="GO:0003676">
    <property type="term" value="F:nucleic acid binding"/>
    <property type="evidence" value="ECO:0007669"/>
    <property type="project" value="InterPro"/>
</dbReference>
<evidence type="ECO:0000256" key="7">
    <source>
        <dbReference type="RuleBase" id="RU000492"/>
    </source>
</evidence>
<reference evidence="12 13" key="1">
    <citation type="journal article" date="2015" name="Nature">
        <title>rRNA introns, odd ribosomes, and small enigmatic genomes across a large radiation of phyla.</title>
        <authorList>
            <person name="Brown C.T."/>
            <person name="Hug L.A."/>
            <person name="Thomas B.C."/>
            <person name="Sharon I."/>
            <person name="Castelle C.J."/>
            <person name="Singh A."/>
            <person name="Wilkins M.J."/>
            <person name="Williams K.H."/>
            <person name="Banfield J.F."/>
        </authorList>
    </citation>
    <scope>NUCLEOTIDE SEQUENCE [LARGE SCALE GENOMIC DNA]</scope>
</reference>
<evidence type="ECO:0000313" key="12">
    <source>
        <dbReference type="EMBL" id="KKQ70750.1"/>
    </source>
</evidence>
<dbReference type="SMART" id="SM00487">
    <property type="entry name" value="DEXDc"/>
    <property type="match status" value="1"/>
</dbReference>
<dbReference type="PATRIC" id="fig|1618638.3.peg.432"/>
<evidence type="ECO:0000256" key="8">
    <source>
        <dbReference type="SAM" id="MobiDB-lite"/>
    </source>
</evidence>
<dbReference type="Gene3D" id="3.40.50.300">
    <property type="entry name" value="P-loop containing nucleotide triphosphate hydrolases"/>
    <property type="match status" value="2"/>
</dbReference>
<dbReference type="InterPro" id="IPR044742">
    <property type="entry name" value="DEAD/DEAH_RhlB"/>
</dbReference>
<organism evidence="12 13">
    <name type="scientific">Candidatus Falkowbacteria bacterium GW2011_GWE1_38_31</name>
    <dbReference type="NCBI Taxonomy" id="1618638"/>
    <lineage>
        <taxon>Bacteria</taxon>
        <taxon>Candidatus Falkowiibacteriota</taxon>
    </lineage>
</organism>
<dbReference type="InterPro" id="IPR027417">
    <property type="entry name" value="P-loop_NTPase"/>
</dbReference>
<evidence type="ECO:0000256" key="5">
    <source>
        <dbReference type="ARBA" id="ARBA00038437"/>
    </source>
</evidence>
<feature type="compositionally biased region" description="Basic and acidic residues" evidence="8">
    <location>
        <begin position="552"/>
        <end position="564"/>
    </location>
</feature>
<feature type="domain" description="Helicase C-terminal" evidence="10">
    <location>
        <begin position="241"/>
        <end position="386"/>
    </location>
</feature>
<dbReference type="InterPro" id="IPR005580">
    <property type="entry name" value="DbpA/CsdA_RNA-bd_dom"/>
</dbReference>